<organism evidence="3 4">
    <name type="scientific">Podarcis lilfordi</name>
    <name type="common">Lilford's wall lizard</name>
    <dbReference type="NCBI Taxonomy" id="74358"/>
    <lineage>
        <taxon>Eukaryota</taxon>
        <taxon>Metazoa</taxon>
        <taxon>Chordata</taxon>
        <taxon>Craniata</taxon>
        <taxon>Vertebrata</taxon>
        <taxon>Euteleostomi</taxon>
        <taxon>Lepidosauria</taxon>
        <taxon>Squamata</taxon>
        <taxon>Bifurcata</taxon>
        <taxon>Unidentata</taxon>
        <taxon>Episquamata</taxon>
        <taxon>Laterata</taxon>
        <taxon>Lacertibaenia</taxon>
        <taxon>Lacertidae</taxon>
        <taxon>Podarcis</taxon>
    </lineage>
</organism>
<protein>
    <recommendedName>
        <fullName evidence="5">Ig-like domain-containing protein</fullName>
    </recommendedName>
</protein>
<feature type="compositionally biased region" description="Basic and acidic residues" evidence="1">
    <location>
        <begin position="81"/>
        <end position="97"/>
    </location>
</feature>
<keyword evidence="2" id="KW-0472">Membrane</keyword>
<evidence type="ECO:0008006" key="5">
    <source>
        <dbReference type="Google" id="ProtNLM"/>
    </source>
</evidence>
<keyword evidence="2" id="KW-0812">Transmembrane</keyword>
<dbReference type="AlphaFoldDB" id="A0AA35L7I7"/>
<keyword evidence="2" id="KW-1133">Transmembrane helix</keyword>
<evidence type="ECO:0000256" key="2">
    <source>
        <dbReference type="SAM" id="Phobius"/>
    </source>
</evidence>
<evidence type="ECO:0000313" key="4">
    <source>
        <dbReference type="Proteomes" id="UP001178461"/>
    </source>
</evidence>
<accession>A0AA35L7I7</accession>
<gene>
    <name evidence="3" type="ORF">PODLI_1B042930</name>
</gene>
<evidence type="ECO:0000313" key="3">
    <source>
        <dbReference type="EMBL" id="CAI5790514.1"/>
    </source>
</evidence>
<proteinExistence type="predicted"/>
<sequence length="344" mass="38706">MLKMAQKSDEGSYSCIVKTKDWGAQTQTVLVVESSKGNSTSENYCSCTAFWVMFVFLLLALLALAVTVWAVIHKGAREKETLSRNEEQSVKEEKGEIKEEEEGCSLGSRTLHPPIPWRGDRPFWIRYRSSTANYGSPRLQRPAPPGLVSIGEILGSCLIPVCHDPFEIQNDTWFFSSLPKNDSLRTLGYSGYYVWGNQVRRRPSLAIDLLTPYMASFNVTCTRMVNCTKTNCVKMATDNFHCSDYVNISYVYKYTELPAAIYISTNTVISSAISDSLTPEAGHGLENHAVHIEIKEGIHWIQQHKIMQITTIMITKINKCRSQLPSGSQEYKNSDSKLHGRLPC</sequence>
<reference evidence="3" key="1">
    <citation type="submission" date="2022-12" db="EMBL/GenBank/DDBJ databases">
        <authorList>
            <person name="Alioto T."/>
            <person name="Alioto T."/>
            <person name="Gomez Garrido J."/>
        </authorList>
    </citation>
    <scope>NUCLEOTIDE SEQUENCE</scope>
</reference>
<feature type="transmembrane region" description="Helical" evidence="2">
    <location>
        <begin position="49"/>
        <end position="72"/>
    </location>
</feature>
<keyword evidence="4" id="KW-1185">Reference proteome</keyword>
<dbReference type="EMBL" id="OX395138">
    <property type="protein sequence ID" value="CAI5790514.1"/>
    <property type="molecule type" value="Genomic_DNA"/>
</dbReference>
<evidence type="ECO:0000256" key="1">
    <source>
        <dbReference type="SAM" id="MobiDB-lite"/>
    </source>
</evidence>
<feature type="region of interest" description="Disordered" evidence="1">
    <location>
        <begin position="81"/>
        <end position="107"/>
    </location>
</feature>
<name>A0AA35L7I7_9SAUR</name>
<dbReference type="Proteomes" id="UP001178461">
    <property type="component" value="Chromosome 13"/>
</dbReference>
<feature type="region of interest" description="Disordered" evidence="1">
    <location>
        <begin position="325"/>
        <end position="344"/>
    </location>
</feature>